<dbReference type="GO" id="GO:0030447">
    <property type="term" value="P:filamentous growth"/>
    <property type="evidence" value="ECO:0007669"/>
    <property type="project" value="UniProtKB-ARBA"/>
</dbReference>
<feature type="compositionally biased region" description="Basic and acidic residues" evidence="22">
    <location>
        <begin position="1674"/>
        <end position="1686"/>
    </location>
</feature>
<dbReference type="PROSITE" id="PS50082">
    <property type="entry name" value="WD_REPEATS_2"/>
    <property type="match status" value="3"/>
</dbReference>
<feature type="transmembrane region" description="Helical" evidence="23">
    <location>
        <begin position="262"/>
        <end position="283"/>
    </location>
</feature>
<feature type="repeat" description="WD" evidence="20">
    <location>
        <begin position="71"/>
        <end position="112"/>
    </location>
</feature>
<dbReference type="InterPro" id="IPR000731">
    <property type="entry name" value="SSD"/>
</dbReference>
<dbReference type="PROSITE" id="PS00108">
    <property type="entry name" value="PROTEIN_KINASE_ST"/>
    <property type="match status" value="1"/>
</dbReference>
<evidence type="ECO:0000259" key="25">
    <source>
        <dbReference type="PROSITE" id="PS50156"/>
    </source>
</evidence>
<dbReference type="InterPro" id="IPR019775">
    <property type="entry name" value="WD40_repeat_CS"/>
</dbReference>
<keyword evidence="6" id="KW-0153">Cholesterol metabolism</keyword>
<feature type="compositionally biased region" description="Polar residues" evidence="22">
    <location>
        <begin position="1992"/>
        <end position="2001"/>
    </location>
</feature>
<keyword evidence="13 21" id="KW-0067">ATP-binding</keyword>
<keyword evidence="16" id="KW-1207">Sterol metabolism</keyword>
<dbReference type="Gene3D" id="1.10.510.10">
    <property type="entry name" value="Transferase(Phosphotransferase) domain 1"/>
    <property type="match status" value="1"/>
</dbReference>
<feature type="transmembrane region" description="Helical" evidence="23">
    <location>
        <begin position="550"/>
        <end position="575"/>
    </location>
</feature>
<evidence type="ECO:0000313" key="27">
    <source>
        <dbReference type="Proteomes" id="UP000307173"/>
    </source>
</evidence>
<feature type="transmembrane region" description="Helical" evidence="23">
    <location>
        <begin position="1408"/>
        <end position="1426"/>
    </location>
</feature>
<keyword evidence="9" id="KW-0028">Amino-acid biosynthesis</keyword>
<feature type="domain" description="Protein kinase" evidence="24">
    <location>
        <begin position="810"/>
        <end position="1086"/>
    </location>
</feature>
<dbReference type="Pfam" id="PF00400">
    <property type="entry name" value="WD40"/>
    <property type="match status" value="3"/>
</dbReference>
<evidence type="ECO:0000256" key="14">
    <source>
        <dbReference type="ARBA" id="ARBA00022898"/>
    </source>
</evidence>
<feature type="transmembrane region" description="Helical" evidence="23">
    <location>
        <begin position="1281"/>
        <end position="1298"/>
    </location>
</feature>
<comment type="cofactor">
    <cofactor evidence="1">
        <name>pyridoxal 5'-phosphate</name>
        <dbReference type="ChEBI" id="CHEBI:597326"/>
    </cofactor>
</comment>
<evidence type="ECO:0000256" key="22">
    <source>
        <dbReference type="SAM" id="MobiDB-lite"/>
    </source>
</evidence>
<dbReference type="InterPro" id="IPR000719">
    <property type="entry name" value="Prot_kinase_dom"/>
</dbReference>
<feature type="compositionally biased region" description="Basic and acidic residues" evidence="22">
    <location>
        <begin position="598"/>
        <end position="633"/>
    </location>
</feature>
<dbReference type="GO" id="GO:0004672">
    <property type="term" value="F:protein kinase activity"/>
    <property type="evidence" value="ECO:0007669"/>
    <property type="project" value="InterPro"/>
</dbReference>
<comment type="catalytic activity">
    <reaction evidence="19">
        <text>L-histidinol phosphate + 2-oxoglutarate = 3-(imidazol-4-yl)-2-oxopropyl phosphate + L-glutamate</text>
        <dbReference type="Rhea" id="RHEA:23744"/>
        <dbReference type="ChEBI" id="CHEBI:16810"/>
        <dbReference type="ChEBI" id="CHEBI:29985"/>
        <dbReference type="ChEBI" id="CHEBI:57766"/>
        <dbReference type="ChEBI" id="CHEBI:57980"/>
        <dbReference type="EC" id="2.6.1.9"/>
    </reaction>
</comment>
<evidence type="ECO:0000256" key="16">
    <source>
        <dbReference type="ARBA" id="ARBA00023166"/>
    </source>
</evidence>
<evidence type="ECO:0000256" key="12">
    <source>
        <dbReference type="ARBA" id="ARBA00022741"/>
    </source>
</evidence>
<dbReference type="Proteomes" id="UP000307173">
    <property type="component" value="Unassembled WGS sequence"/>
</dbReference>
<proteinExistence type="inferred from homology"/>
<dbReference type="InterPro" id="IPR017441">
    <property type="entry name" value="Protein_kinase_ATP_BS"/>
</dbReference>
<dbReference type="PROSITE" id="PS00599">
    <property type="entry name" value="AA_TRANSFER_CLASS_2"/>
    <property type="match status" value="1"/>
</dbReference>
<feature type="binding site" evidence="21">
    <location>
        <position position="840"/>
    </location>
    <ligand>
        <name>ATP</name>
        <dbReference type="ChEBI" id="CHEBI:30616"/>
    </ligand>
</feature>
<evidence type="ECO:0000256" key="5">
    <source>
        <dbReference type="ARBA" id="ARBA00012748"/>
    </source>
</evidence>
<comment type="pathway">
    <text evidence="3">Amino-acid biosynthesis; L-histidine biosynthesis; L-histidine from 5-phospho-alpha-D-ribose 1-diphosphate: step 7/9.</text>
</comment>
<dbReference type="InterPro" id="IPR015422">
    <property type="entry name" value="PyrdxlP-dep_Trfase_small"/>
</dbReference>
<dbReference type="GO" id="GO:0000105">
    <property type="term" value="P:L-histidine biosynthetic process"/>
    <property type="evidence" value="ECO:0007669"/>
    <property type="project" value="UniProtKB-KW"/>
</dbReference>
<dbReference type="GO" id="GO:0004400">
    <property type="term" value="F:histidinol-phosphate transaminase activity"/>
    <property type="evidence" value="ECO:0007669"/>
    <property type="project" value="UniProtKB-EC"/>
</dbReference>
<keyword evidence="23" id="KW-1133">Transmembrane helix</keyword>
<dbReference type="Gene3D" id="3.90.1150.10">
    <property type="entry name" value="Aspartate Aminotransferase, domain 1"/>
    <property type="match status" value="1"/>
</dbReference>
<evidence type="ECO:0000256" key="9">
    <source>
        <dbReference type="ARBA" id="ARBA00022605"/>
    </source>
</evidence>
<evidence type="ECO:0000256" key="3">
    <source>
        <dbReference type="ARBA" id="ARBA00005011"/>
    </source>
</evidence>
<evidence type="ECO:0000256" key="17">
    <source>
        <dbReference type="ARBA" id="ARBA00030262"/>
    </source>
</evidence>
<dbReference type="InterPro" id="IPR008271">
    <property type="entry name" value="Ser/Thr_kinase_AS"/>
</dbReference>
<evidence type="ECO:0000256" key="20">
    <source>
        <dbReference type="PROSITE-ProRule" id="PRU00221"/>
    </source>
</evidence>
<dbReference type="GO" id="GO:0005524">
    <property type="term" value="F:ATP binding"/>
    <property type="evidence" value="ECO:0007669"/>
    <property type="project" value="UniProtKB-UniRule"/>
</dbReference>
<dbReference type="PROSITE" id="PS50011">
    <property type="entry name" value="PROTEIN_KINASE_DOM"/>
    <property type="match status" value="1"/>
</dbReference>
<comment type="subcellular location">
    <subcellularLocation>
        <location evidence="2">Cytoplasmic vesicle</location>
        <location evidence="2">COPII-coated vesicle membrane</location>
        <topology evidence="2">Multi-pass membrane protein</topology>
    </subcellularLocation>
</comment>
<organism evidence="26 27">
    <name type="scientific">Pichia inconspicua</name>
    <dbReference type="NCBI Taxonomy" id="52247"/>
    <lineage>
        <taxon>Eukaryota</taxon>
        <taxon>Fungi</taxon>
        <taxon>Dikarya</taxon>
        <taxon>Ascomycota</taxon>
        <taxon>Saccharomycotina</taxon>
        <taxon>Pichiomycetes</taxon>
        <taxon>Pichiales</taxon>
        <taxon>Pichiaceae</taxon>
        <taxon>Pichia</taxon>
    </lineage>
</organism>
<dbReference type="Pfam" id="PF12349">
    <property type="entry name" value="Sterol-sensing"/>
    <property type="match status" value="1"/>
</dbReference>
<dbReference type="InterPro" id="IPR001917">
    <property type="entry name" value="Aminotrans_II_pyridoxalP_BS"/>
</dbReference>
<evidence type="ECO:0000256" key="15">
    <source>
        <dbReference type="ARBA" id="ARBA00023102"/>
    </source>
</evidence>
<evidence type="ECO:0000256" key="6">
    <source>
        <dbReference type="ARBA" id="ARBA00022548"/>
    </source>
</evidence>
<feature type="compositionally biased region" description="Polar residues" evidence="22">
    <location>
        <begin position="1687"/>
        <end position="1700"/>
    </location>
</feature>
<dbReference type="InterPro" id="IPR036322">
    <property type="entry name" value="WD40_repeat_dom_sf"/>
</dbReference>
<feature type="domain" description="SSD" evidence="25">
    <location>
        <begin position="1222"/>
        <end position="1379"/>
    </location>
</feature>
<dbReference type="SMART" id="SM00220">
    <property type="entry name" value="S_TKc"/>
    <property type="match status" value="1"/>
</dbReference>
<keyword evidence="11" id="KW-0677">Repeat</keyword>
<evidence type="ECO:0000256" key="10">
    <source>
        <dbReference type="ARBA" id="ARBA00022679"/>
    </source>
</evidence>
<dbReference type="SUPFAM" id="SSF56112">
    <property type="entry name" value="Protein kinase-like (PK-like)"/>
    <property type="match status" value="1"/>
</dbReference>
<keyword evidence="23" id="KW-0472">Membrane</keyword>
<evidence type="ECO:0000256" key="4">
    <source>
        <dbReference type="ARBA" id="ARBA00008392"/>
    </source>
</evidence>
<dbReference type="EC" id="2.6.1.9" evidence="5"/>
<dbReference type="SUPFAM" id="SSF50978">
    <property type="entry name" value="WD40 repeat-like"/>
    <property type="match status" value="2"/>
</dbReference>
<dbReference type="SUPFAM" id="SSF53383">
    <property type="entry name" value="PLP-dependent transferases"/>
    <property type="match status" value="1"/>
</dbReference>
<name>A0A4T0X760_9ASCO</name>
<feature type="transmembrane region" description="Helical" evidence="23">
    <location>
        <begin position="1356"/>
        <end position="1379"/>
    </location>
</feature>
<evidence type="ECO:0000256" key="7">
    <source>
        <dbReference type="ARBA" id="ARBA00022574"/>
    </source>
</evidence>
<dbReference type="PROSITE" id="PS50156">
    <property type="entry name" value="SSD"/>
    <property type="match status" value="1"/>
</dbReference>
<dbReference type="NCBIfam" id="TIGR01141">
    <property type="entry name" value="hisC"/>
    <property type="match status" value="1"/>
</dbReference>
<dbReference type="InterPro" id="IPR011009">
    <property type="entry name" value="Kinase-like_dom_sf"/>
</dbReference>
<dbReference type="EMBL" id="SELW01000033">
    <property type="protein sequence ID" value="TID31279.1"/>
    <property type="molecule type" value="Genomic_DNA"/>
</dbReference>
<feature type="repeat" description="WD" evidence="20">
    <location>
        <begin position="1"/>
        <end position="27"/>
    </location>
</feature>
<dbReference type="Pfam" id="PF05346">
    <property type="entry name" value="DUF747"/>
    <property type="match status" value="1"/>
</dbReference>
<dbReference type="InterPro" id="IPR004839">
    <property type="entry name" value="Aminotransferase_I/II_large"/>
</dbReference>
<keyword evidence="23" id="KW-0812">Transmembrane</keyword>
<evidence type="ECO:0000256" key="21">
    <source>
        <dbReference type="PROSITE-ProRule" id="PRU10141"/>
    </source>
</evidence>
<evidence type="ECO:0000256" key="1">
    <source>
        <dbReference type="ARBA" id="ARBA00001933"/>
    </source>
</evidence>
<dbReference type="InterPro" id="IPR015943">
    <property type="entry name" value="WD40/YVTN_repeat-like_dom_sf"/>
</dbReference>
<keyword evidence="27" id="KW-1185">Reference proteome</keyword>
<protein>
    <recommendedName>
        <fullName evidence="5">histidinol-phosphate transaminase</fullName>
        <ecNumber evidence="5">2.6.1.9</ecNumber>
    </recommendedName>
    <alternativeName>
        <fullName evidence="17">Imidazole acetol-phosphate transaminase</fullName>
    </alternativeName>
</protein>
<dbReference type="GO" id="GO:0012507">
    <property type="term" value="C:ER to Golgi transport vesicle membrane"/>
    <property type="evidence" value="ECO:0007669"/>
    <property type="project" value="UniProtKB-SubCell"/>
</dbReference>
<feature type="transmembrane region" description="Helical" evidence="23">
    <location>
        <begin position="1220"/>
        <end position="1239"/>
    </location>
</feature>
<dbReference type="SMART" id="SM00320">
    <property type="entry name" value="WD40"/>
    <property type="match status" value="5"/>
</dbReference>
<accession>A0A4T0X760</accession>
<feature type="compositionally biased region" description="Low complexity" evidence="22">
    <location>
        <begin position="1653"/>
        <end position="1665"/>
    </location>
</feature>
<feature type="repeat" description="WD" evidence="20">
    <location>
        <begin position="126"/>
        <end position="160"/>
    </location>
</feature>
<evidence type="ECO:0000256" key="23">
    <source>
        <dbReference type="SAM" id="Phobius"/>
    </source>
</evidence>
<keyword evidence="7 20" id="KW-0853">WD repeat</keyword>
<evidence type="ECO:0000256" key="2">
    <source>
        <dbReference type="ARBA" id="ARBA00004557"/>
    </source>
</evidence>
<feature type="region of interest" description="Disordered" evidence="22">
    <location>
        <begin position="593"/>
        <end position="633"/>
    </location>
</feature>
<dbReference type="PANTHER" id="PTHR42885:SF2">
    <property type="entry name" value="HISTIDINOL-PHOSPHATE AMINOTRANSFERASE"/>
    <property type="match status" value="1"/>
</dbReference>
<gene>
    <name evidence="26" type="ORF">CANINC_000120</name>
</gene>
<dbReference type="GO" id="GO:0030170">
    <property type="term" value="F:pyridoxal phosphate binding"/>
    <property type="evidence" value="ECO:0007669"/>
    <property type="project" value="InterPro"/>
</dbReference>
<feature type="transmembrane region" description="Helical" evidence="23">
    <location>
        <begin position="1251"/>
        <end position="1275"/>
    </location>
</feature>
<feature type="transmembrane region" description="Helical" evidence="23">
    <location>
        <begin position="1329"/>
        <end position="1350"/>
    </location>
</feature>
<keyword evidence="8" id="KW-0032">Aminotransferase</keyword>
<comment type="function">
    <text evidence="18">Escort protein required for cholesterol as well as lipid homeostasis. Regulates export of the SCAP-SREBP complex from the endoplasmic reticulum to the Golgi upon low cholesterol, thereby regulating the processing of sterol regulatory element-binding proteins (SREBPs) SREBF1/SREBP1 and SREBF2/SREBP2. At high sterol concentrations, formation of a ternary complex with INSIG (INSIG1 or INSIG2) leads to mask the ER export signal in SCAP, promoting retention of the complex in the endoplasmic reticulum. Low sterol concentrations trigger release of INSIG, a conformational change in the SSD domain of SCAP, unmasking of the ER export signal, promoting recruitment into COPII-coated vesicles and transport of the SCAP-SREBP to the Golgi: in the Golgi, SREBPs are then processed, releasing the transcription factor fragment of SREBPs from the membrane, its import into the nucleus and up-regulation of LDLR, INSIG1 and the mevalonate pathway. Binds cholesterol via its SSD domain.</text>
</comment>
<dbReference type="Gene3D" id="3.40.640.10">
    <property type="entry name" value="Type I PLP-dependent aspartate aminotransferase-like (Major domain)"/>
    <property type="match status" value="1"/>
</dbReference>
<keyword evidence="10" id="KW-0808">Transferase</keyword>
<comment type="similarity">
    <text evidence="4">Belongs to the class-II pyridoxal-phosphate-dependent aminotransferase family.</text>
</comment>
<feature type="region of interest" description="Disordered" evidence="22">
    <location>
        <begin position="1992"/>
        <end position="2019"/>
    </location>
</feature>
<dbReference type="Pfam" id="PF00069">
    <property type="entry name" value="Pkinase"/>
    <property type="match status" value="1"/>
</dbReference>
<comment type="caution">
    <text evidence="26">The sequence shown here is derived from an EMBL/GenBank/DDBJ whole genome shotgun (WGS) entry which is preliminary data.</text>
</comment>
<keyword evidence="14" id="KW-0663">Pyridoxal phosphate</keyword>
<dbReference type="Pfam" id="PF00155">
    <property type="entry name" value="Aminotran_1_2"/>
    <property type="match status" value="1"/>
</dbReference>
<keyword evidence="16" id="KW-0753">Steroid metabolism</keyword>
<dbReference type="Gene3D" id="2.130.10.10">
    <property type="entry name" value="YVTN repeat-like/Quinoprotein amine dehydrogenase"/>
    <property type="match status" value="1"/>
</dbReference>
<dbReference type="PROSITE" id="PS00678">
    <property type="entry name" value="WD_REPEATS_1"/>
    <property type="match status" value="2"/>
</dbReference>
<sequence>MSVILVSAGYDHTIRFWEALTGVCSRTIQHTESQVNSLEITNDKRYLAACGSRKVNLYDISSTNPSPVSSFEGHSGNVTNVGFQREGRWVCTSSEDGTVRVWDTRARAVQRTYTSALSGSPSGTPINSVVVHPNQGELISCDGDGVVAVWDLAENKCAARAQTAAPGADTRPLQSVTCAADGEHCGAHLDVFGNTFSISTIKAYKRTRHARDPQWKNSSMRKTLTLLLRDLFVHPNYNPQNVLPETSLIDSYIWLPLKVEQIIAYTLIYLTTVLIKWTIIIPIRVLTRRAHTPDILALTTTIITLFLLRNVDTSKIYHTIRSSTIVKLYFMIQVLEVADKLLTITSFEILTPLYSNSSPSLLLLPPALLYLFLHSYITLYQIISLNIAINSYSNALLTVILSNHFSRLKSVIFKKLKQDDLPRLIKHDASLRFSLLISLLIVLARNALQAGSTGASHAAQLAVLTIISQSLVDALKHLYIAKLNNFNLSSHDGIHANLASVYKRSKGLQSEYNMKSLDYNLGVSMQVIVIGVYKMLVFPGVKEVVCWIDCWWKLMVGLVGFGGIVFGLLVVRVWGVVLLDMWGARVSEVSEHSGSCVNERKERTEPSEHMSEHSDSCVNGRKEPSEHMSEHSDSCVNGHKRILSEHMSEHSDSCVNGHKRILSEHMSEHSDSCVNERKSIHSNHSDSVNEQKRIDGIHNDIANKTISELIRNPLFALPPIPPPSRTTFDVLYREKTLIVYTDGSHSHKLPQRKRAHLGSLLSGDMSGHSIVPQDFTNPPHDPLFHALVQDRQKYILHAGVYNDNFKQKYGKSKEIIGSGAFGVVRISIKKDKTMKIYAIKEFVLDSTSNKTYGDYIKKATKEFTIGNLLNHINIVKTYDLMINSNNEYFQVMEYCESGDLFTFIIKNGPLDETTSNCFMKQIINGVSYMHSMGIAHRDLKPENLLLKSNGTIKITDLGTCDSFLYAKSDTIESIRKSRTVKGTHAYIPPEVYAKFESFDPRKHDIWSCGIIYFIMVYGRKLFTIARKDDHFYNDYLKCRSEKTKFPPFEKFPDPWAKKIIYAILNIDPKNRPSANPTKHIKDVQFVESNEYPDVILRAITIESSNGNLLNSTLLNAFQDIKRDILIGIPDGTIHTITDSQSPLIQWYSQNGEFQVIDKILKLNGLIKSVGQFRIITYFKSQFNDTVTTNIETLTNKHPDITLNELGHLKTFNVITLPSTWLDILLIYAYIPILLAFPAIQIYQINSIRSKFGLLAAFIGQFIISGFASVSILSIFSSNLEFLQVPFTLIISIPLLVIVENISRLTISVNIFSDEISFVTRLRKVIQNSFPISTNFNIFAIVILSLAWIITKSQLCIFNIIYIIVNYALTYTYFITVLIVDFKKLQLRDININMNLGDKTKRAKISNFISYKLALFLIATLLFIIRWNTNTNLDIIHNKRGFVNDIFPASIVQLPVSIPSTSIQNKYNFLYLVEFTSFILFTASTLFIILNLTISKIRFPDYSKELACQSSPSSCNISPSSSSSSNTTQFFHSKDLINGHVLDVVKLCTSACPFIVSVGIDHKLLVWSPLKNPIPKPTELPVTPDSLPISDVVMSDSGSFITVFSKSGNIKCFSRLSMSWTWSLTIDELKNDAPLEAFYRKRTQVSNGRRKLVSRTSTSIATSRRSNVPPKLPKVNKETEDAVKTENETPTTTLSSTIASPSMTEKIAMNSTVPRPGRSLSLDSNFNHSVNLKKLTYNSDMEIIIIVRSGAVCSIDCTTGTLDKCILSTTPLLCAKKLVSPRVNDRIVGIKEDDGELIVATAVNNKWKTRPVKIDTNNYNSGKSLITPAILEEIDLRAPEEPKKVDLTDLVITTVPFVGMIVRAFGDMCQLIDVQTGIVLKEWKIEKFKPSTFKVFHPEPSHCRFCGCASVPSFSIAYNKKSDNLLVMHTFSIDNRAKNNICLRVERDSRETRCLGFASVNEHIHTLDHVEGWCATYMNMLMGIRRKEHTEEAQLNATSDLQSGLRRRTGASGSSGSNGSNAIIGNKHDFFNHNDHKLSDDWQGWTLSAEGKLRLYEIPEGADSGLLIKKLGPVRKFGHKSIVVSFGNVMKVLYLGNDSLIEEGETDTSAATGNPVYQSSNSLSFINRRRKLRMKKYDLTHSTNFEDSPEPSVDQCARDDFKEGILLDANENTHGPSFDNLQDAERALELNRYPDPHQEVLKTQICKFRNLERSDVADAEKLDVENLCLGVGSDESIDALMRCFIAPGKEKMITCPPTYGMYSLCALVNEVNIVSVPLNLETFDIIPGDILDALRKDNTIKLVYITSPGNPTAKKVSEELVMELIKGIEIENLNALVILDEAYIDFAPEGSSMCTLVNKHPNLVVLQTLSKAFALAGIRLGITYSNKEISKLLNSMKYPYNISNLTSDVAIRATTPEALELTRSKINKIIEERSVVLDALLKLKYVGRNRGGLDANFILIEILNKELVPDNEVAHKLYLKLATENQIVVRFRGKELGCTGCLRITIGTPEENAILINTFTRVLNEINA</sequence>
<evidence type="ECO:0000256" key="18">
    <source>
        <dbReference type="ARBA" id="ARBA00045958"/>
    </source>
</evidence>
<dbReference type="InterPro" id="IPR015421">
    <property type="entry name" value="PyrdxlP-dep_Trfase_major"/>
</dbReference>
<dbReference type="PANTHER" id="PTHR42885">
    <property type="entry name" value="HISTIDINOL-PHOSPHATE AMINOTRANSFERASE-RELATED"/>
    <property type="match status" value="1"/>
</dbReference>
<feature type="transmembrane region" description="Helical" evidence="23">
    <location>
        <begin position="519"/>
        <end position="538"/>
    </location>
</feature>
<feature type="region of interest" description="Disordered" evidence="22">
    <location>
        <begin position="1648"/>
        <end position="1700"/>
    </location>
</feature>
<feature type="compositionally biased region" description="Low complexity" evidence="22">
    <location>
        <begin position="2009"/>
        <end position="2019"/>
    </location>
</feature>
<dbReference type="InterPro" id="IPR005861">
    <property type="entry name" value="HisP_aminotrans"/>
</dbReference>
<keyword evidence="16" id="KW-0443">Lipid metabolism</keyword>
<evidence type="ECO:0000259" key="24">
    <source>
        <dbReference type="PROSITE" id="PS50011"/>
    </source>
</evidence>
<dbReference type="InterPro" id="IPR001680">
    <property type="entry name" value="WD40_rpt"/>
</dbReference>
<evidence type="ECO:0000256" key="8">
    <source>
        <dbReference type="ARBA" id="ARBA00022576"/>
    </source>
</evidence>
<evidence type="ECO:0000256" key="13">
    <source>
        <dbReference type="ARBA" id="ARBA00022840"/>
    </source>
</evidence>
<dbReference type="InterPro" id="IPR008010">
    <property type="entry name" value="Tatp1"/>
</dbReference>
<reference evidence="26 27" key="1">
    <citation type="journal article" date="2019" name="Front. Genet.">
        <title>Whole-Genome Sequencing of the Opportunistic Yeast Pathogen Candida inconspicua Uncovers Its Hybrid Origin.</title>
        <authorList>
            <person name="Mixao V."/>
            <person name="Hansen A.P."/>
            <person name="Saus E."/>
            <person name="Boekhout T."/>
            <person name="Lass-Florl C."/>
            <person name="Gabaldon T."/>
        </authorList>
    </citation>
    <scope>NUCLEOTIDE SEQUENCE [LARGE SCALE GENOMIC DNA]</scope>
    <source>
        <strain evidence="26 27">CBS 180</strain>
    </source>
</reference>
<keyword evidence="15" id="KW-0368">Histidine biosynthesis</keyword>
<evidence type="ECO:0000313" key="26">
    <source>
        <dbReference type="EMBL" id="TID31279.1"/>
    </source>
</evidence>
<dbReference type="GO" id="GO:0008203">
    <property type="term" value="P:cholesterol metabolic process"/>
    <property type="evidence" value="ECO:0007669"/>
    <property type="project" value="UniProtKB-KW"/>
</dbReference>
<dbReference type="InterPro" id="IPR015424">
    <property type="entry name" value="PyrdxlP-dep_Trfase"/>
</dbReference>
<dbReference type="InterPro" id="IPR053958">
    <property type="entry name" value="HMGCR/SNAP/NPC1-like_SSD"/>
</dbReference>
<evidence type="ECO:0000256" key="11">
    <source>
        <dbReference type="ARBA" id="ARBA00022737"/>
    </source>
</evidence>
<feature type="transmembrane region" description="Helical" evidence="23">
    <location>
        <begin position="1468"/>
        <end position="1493"/>
    </location>
</feature>
<dbReference type="PROSITE" id="PS00107">
    <property type="entry name" value="PROTEIN_KINASE_ATP"/>
    <property type="match status" value="1"/>
</dbReference>
<dbReference type="CDD" id="cd00609">
    <property type="entry name" value="AAT_like"/>
    <property type="match status" value="1"/>
</dbReference>
<evidence type="ECO:0000256" key="19">
    <source>
        <dbReference type="ARBA" id="ARBA00047481"/>
    </source>
</evidence>
<dbReference type="STRING" id="52247.A0A4T0X760"/>
<dbReference type="PROSITE" id="PS50294">
    <property type="entry name" value="WD_REPEATS_REGION"/>
    <property type="match status" value="1"/>
</dbReference>
<keyword evidence="12 21" id="KW-0547">Nucleotide-binding</keyword>
<feature type="transmembrane region" description="Helical" evidence="23">
    <location>
        <begin position="361"/>
        <end position="383"/>
    </location>
</feature>
<dbReference type="OrthoDB" id="1914839at2759"/>